<dbReference type="InterPro" id="IPR051751">
    <property type="entry name" value="Immunoreceptor_sig_adapters"/>
</dbReference>
<dbReference type="GO" id="GO:0005737">
    <property type="term" value="C:cytoplasm"/>
    <property type="evidence" value="ECO:0007669"/>
    <property type="project" value="UniProtKB-ARBA"/>
</dbReference>
<proteinExistence type="predicted"/>
<dbReference type="EMBL" id="JAKMXF010000311">
    <property type="protein sequence ID" value="KAI6650454.1"/>
    <property type="molecule type" value="Genomic_DNA"/>
</dbReference>
<keyword evidence="6" id="KW-1185">Reference proteome</keyword>
<comment type="caution">
    <text evidence="5">The sequence shown here is derived from an EMBL/GenBank/DDBJ whole genome shotgun (WGS) entry which is preliminary data.</text>
</comment>
<reference evidence="5 6" key="1">
    <citation type="journal article" date="2023" name="BMC Biol.">
        <title>The compact genome of the sponge Oopsacas minuta (Hexactinellida) is lacking key metazoan core genes.</title>
        <authorList>
            <person name="Santini S."/>
            <person name="Schenkelaars Q."/>
            <person name="Jourda C."/>
            <person name="Duchesne M."/>
            <person name="Belahbib H."/>
            <person name="Rocher C."/>
            <person name="Selva M."/>
            <person name="Riesgo A."/>
            <person name="Vervoort M."/>
            <person name="Leys S.P."/>
            <person name="Kodjabachian L."/>
            <person name="Le Bivic A."/>
            <person name="Borchiellini C."/>
            <person name="Claverie J.M."/>
            <person name="Renard E."/>
        </authorList>
    </citation>
    <scope>NUCLEOTIDE SEQUENCE [LARGE SCALE GENOMIC DNA]</scope>
    <source>
        <strain evidence="5">SPO-2</strain>
    </source>
</reference>
<gene>
    <name evidence="5" type="ORF">LOD99_5891</name>
</gene>
<name>A0AAV7JPS3_9METZ</name>
<feature type="domain" description="SH2" evidence="4">
    <location>
        <begin position="183"/>
        <end position="283"/>
    </location>
</feature>
<evidence type="ECO:0000313" key="5">
    <source>
        <dbReference type="EMBL" id="KAI6650454.1"/>
    </source>
</evidence>
<dbReference type="InterPro" id="IPR000980">
    <property type="entry name" value="SH2"/>
</dbReference>
<dbReference type="SMART" id="SM00252">
    <property type="entry name" value="SH2"/>
    <property type="match status" value="1"/>
</dbReference>
<feature type="compositionally biased region" description="Polar residues" evidence="3">
    <location>
        <begin position="150"/>
        <end position="161"/>
    </location>
</feature>
<dbReference type="Proteomes" id="UP001165289">
    <property type="component" value="Unassembled WGS sequence"/>
</dbReference>
<evidence type="ECO:0000313" key="6">
    <source>
        <dbReference type="Proteomes" id="UP001165289"/>
    </source>
</evidence>
<evidence type="ECO:0000256" key="3">
    <source>
        <dbReference type="SAM" id="MobiDB-lite"/>
    </source>
</evidence>
<dbReference type="GO" id="GO:0007169">
    <property type="term" value="P:cell surface receptor protein tyrosine kinase signaling pathway"/>
    <property type="evidence" value="ECO:0007669"/>
    <property type="project" value="TreeGrafter"/>
</dbReference>
<dbReference type="PANTHER" id="PTHR14098:SF14">
    <property type="entry name" value="SH2 DOMAIN-CONTAINING PROTEIN"/>
    <property type="match status" value="1"/>
</dbReference>
<dbReference type="GO" id="GO:0035556">
    <property type="term" value="P:intracellular signal transduction"/>
    <property type="evidence" value="ECO:0007669"/>
    <property type="project" value="TreeGrafter"/>
</dbReference>
<dbReference type="InterPro" id="IPR036860">
    <property type="entry name" value="SH2_dom_sf"/>
</dbReference>
<evidence type="ECO:0000259" key="4">
    <source>
        <dbReference type="PROSITE" id="PS50001"/>
    </source>
</evidence>
<dbReference type="Gene3D" id="3.30.505.10">
    <property type="entry name" value="SH2 domain"/>
    <property type="match status" value="1"/>
</dbReference>
<dbReference type="Pfam" id="PF00017">
    <property type="entry name" value="SH2"/>
    <property type="match status" value="1"/>
</dbReference>
<protein>
    <submittedName>
        <fullName evidence="5">B-cell linker protein isoform X4</fullName>
    </submittedName>
</protein>
<organism evidence="5 6">
    <name type="scientific">Oopsacas minuta</name>
    <dbReference type="NCBI Taxonomy" id="111878"/>
    <lineage>
        <taxon>Eukaryota</taxon>
        <taxon>Metazoa</taxon>
        <taxon>Porifera</taxon>
        <taxon>Hexactinellida</taxon>
        <taxon>Hexasterophora</taxon>
        <taxon>Lyssacinosida</taxon>
        <taxon>Leucopsacidae</taxon>
        <taxon>Oopsacas</taxon>
    </lineage>
</organism>
<dbReference type="PRINTS" id="PR00401">
    <property type="entry name" value="SH2DOMAIN"/>
</dbReference>
<dbReference type="PANTHER" id="PTHR14098">
    <property type="entry name" value="SH2 DOMAIN CONTAINING PROTEIN"/>
    <property type="match status" value="1"/>
</dbReference>
<accession>A0AAV7JPS3</accession>
<dbReference type="AlphaFoldDB" id="A0AAV7JPS3"/>
<dbReference type="SUPFAM" id="SSF55550">
    <property type="entry name" value="SH2 domain"/>
    <property type="match status" value="1"/>
</dbReference>
<feature type="compositionally biased region" description="Acidic residues" evidence="3">
    <location>
        <begin position="71"/>
        <end position="85"/>
    </location>
</feature>
<evidence type="ECO:0000256" key="2">
    <source>
        <dbReference type="PROSITE-ProRule" id="PRU00191"/>
    </source>
</evidence>
<feature type="region of interest" description="Disordered" evidence="3">
    <location>
        <begin position="1"/>
        <end position="176"/>
    </location>
</feature>
<feature type="compositionally biased region" description="Polar residues" evidence="3">
    <location>
        <begin position="101"/>
        <end position="113"/>
    </location>
</feature>
<keyword evidence="1 2" id="KW-0727">SH2 domain</keyword>
<sequence>MSISSRSTPPLPVEPDEDYDTPDNLNPAATTYPPPDPLIEDSYDLPDNLQLGGGHTRGPSTPPLPVTPPLDTEDTYDVPDREEEFVPPSFAPPKFPHFKPQYNTPSYLQNNNPEPKKPSAPVNELTKRFAAFAPKPDVSPAHAPPPLSPTKPSTRKPNISTPAFKPTQPPPTPQNTRLEEQVWFKNTFDRHLSESFLRQYNKDGGFVVRPSTKEGAGNYSFSIYYQGEIRHLKLRKKINNKYSVGEEKENELEFESVSDCVKYHRTEPLILKAGGEVCLEVLQ</sequence>
<evidence type="ECO:0000256" key="1">
    <source>
        <dbReference type="ARBA" id="ARBA00022999"/>
    </source>
</evidence>
<dbReference type="PROSITE" id="PS50001">
    <property type="entry name" value="SH2"/>
    <property type="match status" value="1"/>
</dbReference>